<sequence length="79" mass="8472">MSNLDQKIENAANKIEVAANKAWKKRSFRIVSKSVSAAAEIGLMIGAAHLSEKGYKSTATCLFALGATGLVCDLIFNRK</sequence>
<evidence type="ECO:0000313" key="2">
    <source>
        <dbReference type="Proteomes" id="UP001055091"/>
    </source>
</evidence>
<protein>
    <submittedName>
        <fullName evidence="1">Uncharacterized protein</fullName>
    </submittedName>
</protein>
<dbReference type="Proteomes" id="UP001055091">
    <property type="component" value="Unassembled WGS sequence"/>
</dbReference>
<name>A0AA37NCN6_9FIRM</name>
<accession>A0AA37NCN6</accession>
<organism evidence="1 2">
    <name type="scientific">Hungatella hathewayi</name>
    <dbReference type="NCBI Taxonomy" id="154046"/>
    <lineage>
        <taxon>Bacteria</taxon>
        <taxon>Bacillati</taxon>
        <taxon>Bacillota</taxon>
        <taxon>Clostridia</taxon>
        <taxon>Lachnospirales</taxon>
        <taxon>Lachnospiraceae</taxon>
        <taxon>Hungatella</taxon>
    </lineage>
</organism>
<proteinExistence type="predicted"/>
<dbReference type="AlphaFoldDB" id="A0AA37NCN6"/>
<dbReference type="EMBL" id="BQNJ01000001">
    <property type="protein sequence ID" value="GKH01239.1"/>
    <property type="molecule type" value="Genomic_DNA"/>
</dbReference>
<dbReference type="GeneID" id="93148948"/>
<comment type="caution">
    <text evidence="1">The sequence shown here is derived from an EMBL/GenBank/DDBJ whole genome shotgun (WGS) entry which is preliminary data.</text>
</comment>
<evidence type="ECO:0000313" key="1">
    <source>
        <dbReference type="EMBL" id="GKH01239.1"/>
    </source>
</evidence>
<reference evidence="1" key="1">
    <citation type="submission" date="2022-01" db="EMBL/GenBank/DDBJ databases">
        <title>Novel bile acid biosynthetic pathways are enriched in the microbiome of centenarians.</title>
        <authorList>
            <person name="Sato Y."/>
            <person name="Atarashi K."/>
            <person name="Plichta R.D."/>
            <person name="Arai Y."/>
            <person name="Sasajima S."/>
            <person name="Kearney M.S."/>
            <person name="Suda W."/>
            <person name="Takeshita K."/>
            <person name="Sasaki T."/>
            <person name="Okamoto S."/>
            <person name="Skelly N.A."/>
            <person name="Okamura Y."/>
            <person name="Vlamakis H."/>
            <person name="Li Y."/>
            <person name="Tanoue T."/>
            <person name="Takei H."/>
            <person name="Nittono H."/>
            <person name="Narushima S."/>
            <person name="Irie J."/>
            <person name="Itoh H."/>
            <person name="Moriya K."/>
            <person name="Sugiura Y."/>
            <person name="Suematsu M."/>
            <person name="Moritoki N."/>
            <person name="Shibata S."/>
            <person name="Littman R.D."/>
            <person name="Fischbach A.M."/>
            <person name="Uwamino Y."/>
            <person name="Inoue T."/>
            <person name="Honda A."/>
            <person name="Hattori M."/>
            <person name="Murai T."/>
            <person name="Xavier J.R."/>
            <person name="Hirose N."/>
            <person name="Honda K."/>
        </authorList>
    </citation>
    <scope>NUCLEOTIDE SEQUENCE</scope>
    <source>
        <strain evidence="1">CE91-St55</strain>
    </source>
</reference>
<gene>
    <name evidence="1" type="ORF">CE91St55_32200</name>
</gene>
<dbReference type="RefSeq" id="WP_006775157.1">
    <property type="nucleotide sequence ID" value="NZ_BQNJ01000001.1"/>
</dbReference>